<accession>A0A367LH66</accession>
<name>A0A367LH66_9HYPO</name>
<dbReference type="PANTHER" id="PTHR16291">
    <property type="entry name" value="NUCLEAR CAP-BINDING PROTEIN SUBUNIT 3"/>
    <property type="match status" value="1"/>
</dbReference>
<dbReference type="GO" id="GO:0000340">
    <property type="term" value="F:RNA 7-methylguanosine cap binding"/>
    <property type="evidence" value="ECO:0007669"/>
    <property type="project" value="InterPro"/>
</dbReference>
<evidence type="ECO:0000313" key="3">
    <source>
        <dbReference type="Proteomes" id="UP000253664"/>
    </source>
</evidence>
<feature type="region of interest" description="Disordered" evidence="1">
    <location>
        <begin position="1"/>
        <end position="49"/>
    </location>
</feature>
<evidence type="ECO:0000256" key="1">
    <source>
        <dbReference type="SAM" id="MobiDB-lite"/>
    </source>
</evidence>
<dbReference type="GO" id="GO:0005634">
    <property type="term" value="C:nucleus"/>
    <property type="evidence" value="ECO:0007669"/>
    <property type="project" value="TreeGrafter"/>
</dbReference>
<proteinExistence type="predicted"/>
<sequence>MDLDIEMSDAMEANDDAFDTEPIPADDILQPDEPDEPGEIADDEPQKSSAMVPTKLYIRGLDSLHTDHVKAYVKAHFRAVGAVEWIDDSSANLVFDSPSTAREALAALSSIQLSDTTALEAGETLPAKPLDERPDVSLQVRFSLESDKKRAGAALRSRYYLLHPEHDPEEKRRHGQDIRSRYRDRDDRRDRRDRRDRYDRHDRQDRRDEHDRHDRGRRGSGQYESESFEASMYDDVPRPQRQRRYSEPEEGPRAYARNNREKELFKDRRPRRDRSASPRRRDDDSLADRRNYSSRGNRDEAQSIKNRMSATNKAKELFPGKISGRGGQLDQLERSIGSASLRDEDLPRVATTVESAFSIRGHASRSRDGHEGFSIKGRATSAKELFPEKLGGGGNAGKELLDMNTRKQRQKAQDLFP</sequence>
<dbReference type="PANTHER" id="PTHR16291:SF0">
    <property type="entry name" value="NUCLEAR CAP-BINDING PROTEIN SUBUNIT 3"/>
    <property type="match status" value="1"/>
</dbReference>
<feature type="compositionally biased region" description="Polar residues" evidence="1">
    <location>
        <begin position="303"/>
        <end position="312"/>
    </location>
</feature>
<feature type="region of interest" description="Disordered" evidence="1">
    <location>
        <begin position="166"/>
        <end position="329"/>
    </location>
</feature>
<feature type="region of interest" description="Disordered" evidence="1">
    <location>
        <begin position="361"/>
        <end position="417"/>
    </location>
</feature>
<reference evidence="2 3" key="1">
    <citation type="journal article" date="2015" name="BMC Genomics">
        <title>Insights from the genome of Ophiocordyceps polyrhachis-furcata to pathogenicity and host specificity in insect fungi.</title>
        <authorList>
            <person name="Wichadakul D."/>
            <person name="Kobmoo N."/>
            <person name="Ingsriswang S."/>
            <person name="Tangphatsornruang S."/>
            <person name="Chantasingh D."/>
            <person name="Luangsa-ard J.J."/>
            <person name="Eurwilaichitr L."/>
        </authorList>
    </citation>
    <scope>NUCLEOTIDE SEQUENCE [LARGE SCALE GENOMIC DNA]</scope>
    <source>
        <strain evidence="2 3">BCC 54312</strain>
    </source>
</reference>
<feature type="compositionally biased region" description="Basic and acidic residues" evidence="1">
    <location>
        <begin position="244"/>
        <end position="267"/>
    </location>
</feature>
<dbReference type="OrthoDB" id="422106at2759"/>
<feature type="compositionally biased region" description="Basic and acidic residues" evidence="1">
    <location>
        <begin position="166"/>
        <end position="214"/>
    </location>
</feature>
<keyword evidence="3" id="KW-1185">Reference proteome</keyword>
<dbReference type="AlphaFoldDB" id="A0A367LH66"/>
<feature type="compositionally biased region" description="Acidic residues" evidence="1">
    <location>
        <begin position="29"/>
        <end position="43"/>
    </location>
</feature>
<organism evidence="2 3">
    <name type="scientific">Ophiocordyceps polyrhachis-furcata BCC 54312</name>
    <dbReference type="NCBI Taxonomy" id="1330021"/>
    <lineage>
        <taxon>Eukaryota</taxon>
        <taxon>Fungi</taxon>
        <taxon>Dikarya</taxon>
        <taxon>Ascomycota</taxon>
        <taxon>Pezizomycotina</taxon>
        <taxon>Sordariomycetes</taxon>
        <taxon>Hypocreomycetidae</taxon>
        <taxon>Hypocreales</taxon>
        <taxon>Ophiocordycipitaceae</taxon>
        <taxon>Ophiocordyceps</taxon>
    </lineage>
</organism>
<dbReference type="Pfam" id="PF10309">
    <property type="entry name" value="NCBP3"/>
    <property type="match status" value="1"/>
</dbReference>
<comment type="caution">
    <text evidence="2">The sequence shown here is derived from an EMBL/GenBank/DDBJ whole genome shotgun (WGS) entry which is preliminary data.</text>
</comment>
<feature type="compositionally biased region" description="Acidic residues" evidence="1">
    <location>
        <begin position="1"/>
        <end position="19"/>
    </location>
</feature>
<dbReference type="InterPro" id="IPR019416">
    <property type="entry name" value="NCBP3"/>
</dbReference>
<feature type="compositionally biased region" description="Basic and acidic residues" evidence="1">
    <location>
        <begin position="273"/>
        <end position="302"/>
    </location>
</feature>
<dbReference type="Proteomes" id="UP000253664">
    <property type="component" value="Unassembled WGS sequence"/>
</dbReference>
<evidence type="ECO:0000313" key="2">
    <source>
        <dbReference type="EMBL" id="RCI13783.1"/>
    </source>
</evidence>
<dbReference type="GO" id="GO:0003729">
    <property type="term" value="F:mRNA binding"/>
    <property type="evidence" value="ECO:0007669"/>
    <property type="project" value="InterPro"/>
</dbReference>
<gene>
    <name evidence="2" type="ORF">L249_8145</name>
</gene>
<dbReference type="EMBL" id="LKCN02000005">
    <property type="protein sequence ID" value="RCI13783.1"/>
    <property type="molecule type" value="Genomic_DNA"/>
</dbReference>
<protein>
    <submittedName>
        <fullName evidence="2">Uncharacterized protein</fullName>
    </submittedName>
</protein>